<dbReference type="PROSITE" id="PS50893">
    <property type="entry name" value="ABC_TRANSPORTER_2"/>
    <property type="match status" value="1"/>
</dbReference>
<organism evidence="10 11">
    <name type="scientific">Seminavis robusta</name>
    <dbReference type="NCBI Taxonomy" id="568900"/>
    <lineage>
        <taxon>Eukaryota</taxon>
        <taxon>Sar</taxon>
        <taxon>Stramenopiles</taxon>
        <taxon>Ochrophyta</taxon>
        <taxon>Bacillariophyta</taxon>
        <taxon>Bacillariophyceae</taxon>
        <taxon>Bacillariophycidae</taxon>
        <taxon>Naviculales</taxon>
        <taxon>Naviculaceae</taxon>
        <taxon>Seminavis</taxon>
    </lineage>
</organism>
<dbReference type="GO" id="GO:0016887">
    <property type="term" value="F:ATP hydrolysis activity"/>
    <property type="evidence" value="ECO:0007669"/>
    <property type="project" value="InterPro"/>
</dbReference>
<keyword evidence="2" id="KW-0813">Transport</keyword>
<evidence type="ECO:0000313" key="11">
    <source>
        <dbReference type="Proteomes" id="UP001153069"/>
    </source>
</evidence>
<dbReference type="Pfam" id="PF00005">
    <property type="entry name" value="ABC_tran"/>
    <property type="match status" value="1"/>
</dbReference>
<dbReference type="InterPro" id="IPR050352">
    <property type="entry name" value="ABCG_transporters"/>
</dbReference>
<dbReference type="PANTHER" id="PTHR48041:SF116">
    <property type="entry name" value="PROTEIN BROWN"/>
    <property type="match status" value="1"/>
</dbReference>
<keyword evidence="6" id="KW-1133">Transmembrane helix</keyword>
<keyword evidence="11" id="KW-1185">Reference proteome</keyword>
<dbReference type="GO" id="GO:0005886">
    <property type="term" value="C:plasma membrane"/>
    <property type="evidence" value="ECO:0007669"/>
    <property type="project" value="TreeGrafter"/>
</dbReference>
<feature type="domain" description="ABC transporter" evidence="9">
    <location>
        <begin position="549"/>
        <end position="783"/>
    </location>
</feature>
<evidence type="ECO:0000256" key="5">
    <source>
        <dbReference type="ARBA" id="ARBA00022840"/>
    </source>
</evidence>
<dbReference type="Pfam" id="PF03283">
    <property type="entry name" value="PAE"/>
    <property type="match status" value="1"/>
</dbReference>
<evidence type="ECO:0000313" key="10">
    <source>
        <dbReference type="EMBL" id="CAB9500561.1"/>
    </source>
</evidence>
<comment type="subcellular location">
    <subcellularLocation>
        <location evidence="1">Membrane</location>
        <topology evidence="1">Multi-pass membrane protein</topology>
    </subcellularLocation>
</comment>
<evidence type="ECO:0000256" key="1">
    <source>
        <dbReference type="ARBA" id="ARBA00004141"/>
    </source>
</evidence>
<evidence type="ECO:0000256" key="3">
    <source>
        <dbReference type="ARBA" id="ARBA00022692"/>
    </source>
</evidence>
<evidence type="ECO:0000256" key="8">
    <source>
        <dbReference type="SAM" id="SignalP"/>
    </source>
</evidence>
<sequence length="1064" mass="116924">MIQHTLFLHVTFFAFATEASLVFQAFEPVIPCADGSPAGIYSNVAVVNSNSQTLQLIDETKHIIVFEGGGACTNPDECLEKALSEPFKFSSTTLPPIIEGTTILSEDPQVENPFQSYTKWLVPYCTQDLFLGDVRKGKVGDFIHGGSDIFRTAISHWQDRAFQQGSIQQLVVIGISAGAIGVMNHVADVREAAQSVGVTTMQYILDAPSASDRWHDKNFSLAMETYVNLTEHPLCDMSNKFSQHYNPEISDLPCCVSSHCMFRHDENIRSIGTPKNTSGTMMVEEVLLLDGDYDPFALAASSQKDHVNQRRFIDIMSNVWAGAETAGSRITRPLETSLWLSDSQDEHLGPKGSWYISSCVAHGFFVPSVQLLHLACSHGNFSSKDFDVRCGSDGFGVQSTIGQVDLKVTLWQTTDTWNLAKVQGQSIHSIVAGFVSQDEDGQQESNRLVVLADECSGPNCASVVGHPNECQALFELEETFVPVPLDLTILWYIAISFIIATAAARLPLPKLFAEAATAEATEPVATEDGTSECHVSHDETPVHTKICSVVNLSIVTAEQGFKVLEDVHLEIRSGSVAGLFGRSGSGKSTLMAALSRQKLQGLSISAGKIEMHCPESDVAFLRQSDSVKMENMTASAYLDITASIYGAEIKQVTACSDMVKKLYCRGGQSGLNPFSDTEIKNLSGGQRRILAIATTLLLTPKLVLLDEPLSGLDDASSLQVMEFVQFLSNAYNCAVILSVHNPSEEVLKYLDRIIVLDNGLLKMERDCASNRAFALNFRRKLGAIMNGYLGNASSNVPPENQPKILEMTRQDSLVLMSRQISMADMSTSIETFECGEQKQEDVESLSQVRYPTSVPTTVEEESQKITQATSWAVLSCCYKNTIGFLYKTSFLCQRLHANYGSDLADLLSLPIILMLFAMVLRFDGGSPIQEILVSTFYIGLPVNLFRHKIHLSCKMWTAHRVEMDDRRVSVLSYQLASQTFSFSVPLFSLIVAHILGYVVLGWSFESLAVQILFSAVHLLEERSTFSSTMGQMNTVWMLFPALSLMEPSLLATLASRLSPQSILH</sequence>
<name>A0A9N8H4K6_9STRA</name>
<dbReference type="SUPFAM" id="SSF52540">
    <property type="entry name" value="P-loop containing nucleoside triphosphate hydrolases"/>
    <property type="match status" value="1"/>
</dbReference>
<dbReference type="GO" id="GO:0005524">
    <property type="term" value="F:ATP binding"/>
    <property type="evidence" value="ECO:0007669"/>
    <property type="project" value="UniProtKB-KW"/>
</dbReference>
<keyword evidence="5 10" id="KW-0067">ATP-binding</keyword>
<keyword evidence="7" id="KW-0472">Membrane</keyword>
<dbReference type="Gene3D" id="3.40.50.300">
    <property type="entry name" value="P-loop containing nucleotide triphosphate hydrolases"/>
    <property type="match status" value="1"/>
</dbReference>
<feature type="chain" id="PRO_5040249879" evidence="8">
    <location>
        <begin position="20"/>
        <end position="1064"/>
    </location>
</feature>
<dbReference type="PANTHER" id="PTHR48041">
    <property type="entry name" value="ABC TRANSPORTER G FAMILY MEMBER 28"/>
    <property type="match status" value="1"/>
</dbReference>
<dbReference type="OrthoDB" id="2015280at2759"/>
<dbReference type="EMBL" id="CAICTM010000085">
    <property type="protein sequence ID" value="CAB9500561.1"/>
    <property type="molecule type" value="Genomic_DNA"/>
</dbReference>
<dbReference type="GO" id="GO:0042626">
    <property type="term" value="F:ATPase-coupled transmembrane transporter activity"/>
    <property type="evidence" value="ECO:0007669"/>
    <property type="project" value="TreeGrafter"/>
</dbReference>
<reference evidence="10" key="1">
    <citation type="submission" date="2020-06" db="EMBL/GenBank/DDBJ databases">
        <authorList>
            <consortium name="Plant Systems Biology data submission"/>
        </authorList>
    </citation>
    <scope>NUCLEOTIDE SEQUENCE</scope>
    <source>
        <strain evidence="10">D6</strain>
    </source>
</reference>
<dbReference type="InterPro" id="IPR027417">
    <property type="entry name" value="P-loop_NTPase"/>
</dbReference>
<dbReference type="InterPro" id="IPR004963">
    <property type="entry name" value="PAE/NOTUM"/>
</dbReference>
<evidence type="ECO:0000256" key="7">
    <source>
        <dbReference type="ARBA" id="ARBA00023136"/>
    </source>
</evidence>
<gene>
    <name evidence="10" type="ORF">SEMRO_86_G045810.1</name>
</gene>
<dbReference type="Proteomes" id="UP001153069">
    <property type="component" value="Unassembled WGS sequence"/>
</dbReference>
<dbReference type="AlphaFoldDB" id="A0A9N8H4K6"/>
<evidence type="ECO:0000256" key="4">
    <source>
        <dbReference type="ARBA" id="ARBA00022741"/>
    </source>
</evidence>
<evidence type="ECO:0000259" key="9">
    <source>
        <dbReference type="PROSITE" id="PS50893"/>
    </source>
</evidence>
<evidence type="ECO:0000256" key="6">
    <source>
        <dbReference type="ARBA" id="ARBA00022989"/>
    </source>
</evidence>
<dbReference type="InterPro" id="IPR003439">
    <property type="entry name" value="ABC_transporter-like_ATP-bd"/>
</dbReference>
<evidence type="ECO:0000256" key="2">
    <source>
        <dbReference type="ARBA" id="ARBA00022448"/>
    </source>
</evidence>
<proteinExistence type="predicted"/>
<dbReference type="SMART" id="SM00382">
    <property type="entry name" value="AAA"/>
    <property type="match status" value="1"/>
</dbReference>
<keyword evidence="8" id="KW-0732">Signal</keyword>
<comment type="caution">
    <text evidence="10">The sequence shown here is derived from an EMBL/GenBank/DDBJ whole genome shotgun (WGS) entry which is preliminary data.</text>
</comment>
<keyword evidence="3" id="KW-0812">Transmembrane</keyword>
<dbReference type="InterPro" id="IPR003593">
    <property type="entry name" value="AAA+_ATPase"/>
</dbReference>
<feature type="signal peptide" evidence="8">
    <location>
        <begin position="1"/>
        <end position="19"/>
    </location>
</feature>
<accession>A0A9N8H4K6</accession>
<protein>
    <submittedName>
        <fullName evidence="10">ATP-binding protein</fullName>
    </submittedName>
</protein>
<keyword evidence="4" id="KW-0547">Nucleotide-binding</keyword>